<proteinExistence type="predicted"/>
<protein>
    <recommendedName>
        <fullName evidence="3">Phage derived protein Gp49-like</fullName>
    </recommendedName>
</protein>
<organism evidence="1 2">
    <name type="scientific">Amycolatopsis pretoriensis</name>
    <dbReference type="NCBI Taxonomy" id="218821"/>
    <lineage>
        <taxon>Bacteria</taxon>
        <taxon>Bacillati</taxon>
        <taxon>Actinomycetota</taxon>
        <taxon>Actinomycetes</taxon>
        <taxon>Pseudonocardiales</taxon>
        <taxon>Pseudonocardiaceae</taxon>
        <taxon>Amycolatopsis</taxon>
    </lineage>
</organism>
<sequence length="143" mass="16366">MGEPPFWCLARSGYKAYIIVAEMVWEIELHDEVDRWFVGLCREDPVSADRVEEAIDLLAREGPRLGRPLVDRVKGSSLHNLKELRPASAGSSEIRILFAFDPIRKAVLLVAGDKAGNWKGWYDQNIPIAERRFRDHLTHGEER</sequence>
<evidence type="ECO:0008006" key="3">
    <source>
        <dbReference type="Google" id="ProtNLM"/>
    </source>
</evidence>
<dbReference type="Pfam" id="PF05973">
    <property type="entry name" value="Gp49"/>
    <property type="match status" value="1"/>
</dbReference>
<dbReference type="InterPro" id="IPR009241">
    <property type="entry name" value="HigB-like"/>
</dbReference>
<name>A0A1H5QVM1_9PSEU</name>
<accession>A0A1H5QVM1</accession>
<gene>
    <name evidence="1" type="ORF">SAMN05421837_104662</name>
</gene>
<keyword evidence="2" id="KW-1185">Reference proteome</keyword>
<evidence type="ECO:0000313" key="2">
    <source>
        <dbReference type="Proteomes" id="UP000198878"/>
    </source>
</evidence>
<evidence type="ECO:0000313" key="1">
    <source>
        <dbReference type="EMBL" id="SEF29361.1"/>
    </source>
</evidence>
<dbReference type="Proteomes" id="UP000198878">
    <property type="component" value="Unassembled WGS sequence"/>
</dbReference>
<dbReference type="AlphaFoldDB" id="A0A1H5QVM1"/>
<dbReference type="EMBL" id="FNUJ01000004">
    <property type="protein sequence ID" value="SEF29361.1"/>
    <property type="molecule type" value="Genomic_DNA"/>
</dbReference>
<dbReference type="STRING" id="218821.SAMN05421837_104662"/>
<reference evidence="2" key="1">
    <citation type="submission" date="2016-10" db="EMBL/GenBank/DDBJ databases">
        <authorList>
            <person name="Varghese N."/>
            <person name="Submissions S."/>
        </authorList>
    </citation>
    <scope>NUCLEOTIDE SEQUENCE [LARGE SCALE GENOMIC DNA]</scope>
    <source>
        <strain evidence="2">DSM 44654</strain>
    </source>
</reference>